<evidence type="ECO:0000313" key="3">
    <source>
        <dbReference type="Proteomes" id="UP000014969"/>
    </source>
</evidence>
<evidence type="ECO:0000256" key="1">
    <source>
        <dbReference type="SAM" id="MobiDB-lite"/>
    </source>
</evidence>
<accession>A0A829HN08</accession>
<feature type="compositionally biased region" description="Basic and acidic residues" evidence="1">
    <location>
        <begin position="280"/>
        <end position="290"/>
    </location>
</feature>
<dbReference type="Pfam" id="PF12846">
    <property type="entry name" value="AAA_10"/>
    <property type="match status" value="1"/>
</dbReference>
<evidence type="ECO:0000313" key="2">
    <source>
        <dbReference type="EMBL" id="EPQ20962.1"/>
    </source>
</evidence>
<organism evidence="2 3">
    <name type="scientific">Mycobacteroides abscessus subsp. bolletii CRM-0020</name>
    <dbReference type="NCBI Taxonomy" id="1306401"/>
    <lineage>
        <taxon>Bacteria</taxon>
        <taxon>Bacillati</taxon>
        <taxon>Actinomycetota</taxon>
        <taxon>Actinomycetes</taxon>
        <taxon>Mycobacteriales</taxon>
        <taxon>Mycobacteriaceae</taxon>
        <taxon>Mycobacteroides</taxon>
        <taxon>Mycobacteroides abscessus</taxon>
    </lineage>
</organism>
<dbReference type="EMBL" id="ATFQ01000040">
    <property type="protein sequence ID" value="EPQ20962.1"/>
    <property type="molecule type" value="Genomic_DNA"/>
</dbReference>
<comment type="caution">
    <text evidence="2">The sequence shown here is derived from an EMBL/GenBank/DDBJ whole genome shotgun (WGS) entry which is preliminary data.</text>
</comment>
<evidence type="ECO:0008006" key="4">
    <source>
        <dbReference type="Google" id="ProtNLM"/>
    </source>
</evidence>
<dbReference type="Proteomes" id="UP000014969">
    <property type="component" value="Unassembled WGS sequence"/>
</dbReference>
<reference evidence="2 3" key="1">
    <citation type="journal article" date="2013" name="Genome Announc.">
        <title>Genome Sequence of an Epidemic Isolate of Mycobacterium abscessus subsp. bolletii from Rio de Janeiro, Brazil.</title>
        <authorList>
            <person name="Davidson R.M."/>
            <person name="Reynolds P.R."/>
            <person name="Farias-Hesson E."/>
            <person name="Duarte R.S."/>
            <person name="Jackson M."/>
            <person name="Strong M."/>
        </authorList>
    </citation>
    <scope>NUCLEOTIDE SEQUENCE [LARGE SCALE GENOMIC DNA]</scope>
    <source>
        <strain evidence="2 3">CRM-0020</strain>
    </source>
</reference>
<protein>
    <recommendedName>
        <fullName evidence="4">Type IV secretory pathway, VirB4 components</fullName>
    </recommendedName>
</protein>
<dbReference type="AlphaFoldDB" id="A0A829HN08"/>
<proteinExistence type="predicted"/>
<sequence length="821" mass="91599">MYAYWILTPPDKPLADELGLQRAAQAHWELGNLLDFKPGLAGTSSLSDPKLVRAKMTFDVDADLHPYYNGIVIARENEAHGAQTRFPVYWVWVRLDPHRGSLNPLHMLKRTVVDLGFLAPKPTAENVEKYFAVMQDVEKHIPPSFRPARPTSAQIRWFYHRQITHGAVDKPIPLPNSTDGMTVGYRWQPWIDIWEGPKGQESTVSAFTAMTRVDSHDDNVVTSYQVHLGVSAFPQGGIYFPGSKFTEIMSNLSHPVTGEPIRVDWTQRARRIRLSKTRKKIQDDQRKLSEQEGQQAGRTTGHELMVSAEALQAYEQELSAGPQEAEIVYTTVFSVGADSARKAMEHAEAVKEALAGLGIEAEARNGQQRRMFRAIRPGPRDNITDTFVQFTTRAGWSRYIPFTSTRAGDQSGRAIGVNKTSGDLDFVYVNDRGAARQVQFGGAIYGGDPRTGKTHACMRDILEEAMAGARAVILDNTEQWKKLIQKVPDAFSVNLAFGQFTVDQMVYAPGPLAAENMGAVLVKIAGVNPKGPAASAMRLALNDQGGRRFSSIAHFLGWITSKDPTVPAELKEFGDMLLSWASSPSAAPLLGVIHPETGERVPLPVLPLDKVTMAVIETQDLALPTEADLKAAAEGIPLDTRQIIAQAVITEFARYVRAVFYRDKHRLDKLVIEEGWRLNWMYELKMLAYEILRTGPANNVDVAFISQKPWKDFPDLDLDLSARNIFMFRIEALEEAKKAARFMNVDVDRWPSVAEEITQLSPRPQFKDAFGRPMPVDEGAVPRTRRGECLAKIGTDLVWVKTFEMALPEWEQAADTTPERV</sequence>
<name>A0A829HN08_9MYCO</name>
<gene>
    <name evidence="2" type="ORF">J108_23400</name>
</gene>
<feature type="region of interest" description="Disordered" evidence="1">
    <location>
        <begin position="276"/>
        <end position="300"/>
    </location>
</feature>